<evidence type="ECO:0000256" key="5">
    <source>
        <dbReference type="ARBA" id="ARBA00023274"/>
    </source>
</evidence>
<name>A0A316YLB3_9BASI</name>
<organism evidence="9 10">
    <name type="scientific">Acaromyces ingoldii</name>
    <dbReference type="NCBI Taxonomy" id="215250"/>
    <lineage>
        <taxon>Eukaryota</taxon>
        <taxon>Fungi</taxon>
        <taxon>Dikarya</taxon>
        <taxon>Basidiomycota</taxon>
        <taxon>Ustilaginomycotina</taxon>
        <taxon>Exobasidiomycetes</taxon>
        <taxon>Exobasidiales</taxon>
        <taxon>Cryptobasidiaceae</taxon>
        <taxon>Acaromyces</taxon>
    </lineage>
</organism>
<keyword evidence="10" id="KW-1185">Reference proteome</keyword>
<evidence type="ECO:0000256" key="7">
    <source>
        <dbReference type="SAM" id="MobiDB-lite"/>
    </source>
</evidence>
<gene>
    <name evidence="9" type="ORF">FA10DRAFT_266505</name>
</gene>
<feature type="region of interest" description="Disordered" evidence="7">
    <location>
        <begin position="193"/>
        <end position="283"/>
    </location>
</feature>
<dbReference type="InterPro" id="IPR002942">
    <property type="entry name" value="S4_RNA-bd"/>
</dbReference>
<feature type="region of interest" description="Disordered" evidence="7">
    <location>
        <begin position="418"/>
        <end position="458"/>
    </location>
</feature>
<evidence type="ECO:0000256" key="2">
    <source>
        <dbReference type="ARBA" id="ARBA00022730"/>
    </source>
</evidence>
<dbReference type="EMBL" id="KZ819636">
    <property type="protein sequence ID" value="PWN89981.1"/>
    <property type="molecule type" value="Genomic_DNA"/>
</dbReference>
<dbReference type="FunCoup" id="A0A316YLB3">
    <property type="interactions" value="29"/>
</dbReference>
<dbReference type="CDD" id="cd00165">
    <property type="entry name" value="S4"/>
    <property type="match status" value="1"/>
</dbReference>
<sequence>MRKPRLFSHDAKGILPRMSWSPHNLYNLIARSTVPFHTADTSFRKTALTMYQQRWRSKRFLRGYHGDHIPERRFKRWFLPTDLPRIEDLKLNGGSSSSSLKSGEVSGEEKMPIAGLFLRDVERRLDVIVHRCCFARSAREGRAMVVQGKVQLNGVKTTDPGTLLNPGDLVSVLPSAVPMLSAELAKLADQRKAAAMATEGETASEDKPEETPEEVAEIAQQDGQEQEPVEQKADEGSEEGKEELAAESAEAQSSETSGEGEGKGKGKAKASAPASEKKEASLPPGVLPFNLPPYASPFLFIPPYLEPSFLTCSAIYLRHPTITPLRRRDRSGENASTSYRTDLPSPYPAGGELFSLAWEHYARNAPRIRSDVRRQRVEARVGRQGMESARQKDEWRKRMAVRRGWDKKSGSIVVLPNGAETRIEASAPAVGKRATGKSSTSGRFVEKGQAKGHSSASL</sequence>
<evidence type="ECO:0000313" key="10">
    <source>
        <dbReference type="Proteomes" id="UP000245768"/>
    </source>
</evidence>
<evidence type="ECO:0000259" key="8">
    <source>
        <dbReference type="SMART" id="SM00363"/>
    </source>
</evidence>
<feature type="compositionally biased region" description="Low complexity" evidence="7">
    <location>
        <begin position="246"/>
        <end position="257"/>
    </location>
</feature>
<dbReference type="AlphaFoldDB" id="A0A316YLB3"/>
<proteinExistence type="inferred from homology"/>
<reference evidence="9 10" key="1">
    <citation type="journal article" date="2018" name="Mol. Biol. Evol.">
        <title>Broad Genomic Sampling Reveals a Smut Pathogenic Ancestry of the Fungal Clade Ustilaginomycotina.</title>
        <authorList>
            <person name="Kijpornyongpan T."/>
            <person name="Mondo S.J."/>
            <person name="Barry K."/>
            <person name="Sandor L."/>
            <person name="Lee J."/>
            <person name="Lipzen A."/>
            <person name="Pangilinan J."/>
            <person name="LaButti K."/>
            <person name="Hainaut M."/>
            <person name="Henrissat B."/>
            <person name="Grigoriev I.V."/>
            <person name="Spatafora J.W."/>
            <person name="Aime M.C."/>
        </authorList>
    </citation>
    <scope>NUCLEOTIDE SEQUENCE [LARGE SCALE GENOMIC DNA]</scope>
    <source>
        <strain evidence="9 10">MCA 4198</strain>
    </source>
</reference>
<keyword evidence="3 6" id="KW-0694">RNA-binding</keyword>
<dbReference type="GO" id="GO:0005763">
    <property type="term" value="C:mitochondrial small ribosomal subunit"/>
    <property type="evidence" value="ECO:0007669"/>
    <property type="project" value="TreeGrafter"/>
</dbReference>
<feature type="compositionally biased region" description="Basic and acidic residues" evidence="7">
    <location>
        <begin position="229"/>
        <end position="244"/>
    </location>
</feature>
<evidence type="ECO:0000313" key="9">
    <source>
        <dbReference type="EMBL" id="PWN89981.1"/>
    </source>
</evidence>
<dbReference type="GO" id="GO:0003735">
    <property type="term" value="F:structural constituent of ribosome"/>
    <property type="evidence" value="ECO:0007669"/>
    <property type="project" value="TreeGrafter"/>
</dbReference>
<dbReference type="GO" id="GO:0042274">
    <property type="term" value="P:ribosomal small subunit biogenesis"/>
    <property type="evidence" value="ECO:0007669"/>
    <property type="project" value="TreeGrafter"/>
</dbReference>
<dbReference type="RefSeq" id="XP_025377179.1">
    <property type="nucleotide sequence ID" value="XM_025521518.1"/>
</dbReference>
<feature type="domain" description="RNA-binding S4" evidence="8">
    <location>
        <begin position="123"/>
        <end position="185"/>
    </location>
</feature>
<dbReference type="Pfam" id="PF01479">
    <property type="entry name" value="S4"/>
    <property type="match status" value="1"/>
</dbReference>
<dbReference type="GeneID" id="37043434"/>
<keyword evidence="4" id="KW-0689">Ribosomal protein</keyword>
<keyword evidence="5" id="KW-0687">Ribonucleoprotein</keyword>
<dbReference type="GO" id="GO:0019843">
    <property type="term" value="F:rRNA binding"/>
    <property type="evidence" value="ECO:0007669"/>
    <property type="project" value="UniProtKB-KW"/>
</dbReference>
<dbReference type="InParanoid" id="A0A316YLB3"/>
<evidence type="ECO:0000256" key="1">
    <source>
        <dbReference type="ARBA" id="ARBA00007465"/>
    </source>
</evidence>
<dbReference type="Gene3D" id="3.10.290.10">
    <property type="entry name" value="RNA-binding S4 domain"/>
    <property type="match status" value="1"/>
</dbReference>
<keyword evidence="2" id="KW-0699">rRNA-binding</keyword>
<evidence type="ECO:0000256" key="3">
    <source>
        <dbReference type="ARBA" id="ARBA00022884"/>
    </source>
</evidence>
<evidence type="ECO:0000256" key="4">
    <source>
        <dbReference type="ARBA" id="ARBA00022980"/>
    </source>
</evidence>
<dbReference type="InterPro" id="IPR036986">
    <property type="entry name" value="S4_RNA-bd_sf"/>
</dbReference>
<protein>
    <submittedName>
        <fullName evidence="9">Alpha-L RNA-binding motif-containing protein</fullName>
    </submittedName>
</protein>
<dbReference type="STRING" id="215250.A0A316YLB3"/>
<accession>A0A316YLB3</accession>
<dbReference type="Proteomes" id="UP000245768">
    <property type="component" value="Unassembled WGS sequence"/>
</dbReference>
<dbReference type="InterPro" id="IPR022801">
    <property type="entry name" value="Ribosomal_uS4"/>
</dbReference>
<dbReference type="OrthoDB" id="3356781at2759"/>
<dbReference type="SMART" id="SM00363">
    <property type="entry name" value="S4"/>
    <property type="match status" value="1"/>
</dbReference>
<dbReference type="SUPFAM" id="SSF55174">
    <property type="entry name" value="Alpha-L RNA-binding motif"/>
    <property type="match status" value="1"/>
</dbReference>
<dbReference type="PANTHER" id="PTHR11831:SF4">
    <property type="entry name" value="SMALL RIBOSOMAL SUBUNIT PROTEIN US4M"/>
    <property type="match status" value="1"/>
</dbReference>
<dbReference type="PANTHER" id="PTHR11831">
    <property type="entry name" value="30S 40S RIBOSOMAL PROTEIN"/>
    <property type="match status" value="1"/>
</dbReference>
<dbReference type="PROSITE" id="PS50889">
    <property type="entry name" value="S4"/>
    <property type="match status" value="1"/>
</dbReference>
<comment type="similarity">
    <text evidence="1">Belongs to the universal ribosomal protein uS4 family.</text>
</comment>
<evidence type="ECO:0000256" key="6">
    <source>
        <dbReference type="PROSITE-ProRule" id="PRU00182"/>
    </source>
</evidence>